<name>A0A6J4V0A6_9BACT</name>
<feature type="compositionally biased region" description="Polar residues" evidence="1">
    <location>
        <begin position="1"/>
        <end position="18"/>
    </location>
</feature>
<organism evidence="2">
    <name type="scientific">uncultured Thermomicrobiales bacterium</name>
    <dbReference type="NCBI Taxonomy" id="1645740"/>
    <lineage>
        <taxon>Bacteria</taxon>
        <taxon>Pseudomonadati</taxon>
        <taxon>Thermomicrobiota</taxon>
        <taxon>Thermomicrobia</taxon>
        <taxon>Thermomicrobiales</taxon>
        <taxon>environmental samples</taxon>
    </lineage>
</organism>
<feature type="compositionally biased region" description="Basic and acidic residues" evidence="1">
    <location>
        <begin position="35"/>
        <end position="54"/>
    </location>
</feature>
<evidence type="ECO:0000256" key="1">
    <source>
        <dbReference type="SAM" id="MobiDB-lite"/>
    </source>
</evidence>
<feature type="region of interest" description="Disordered" evidence="1">
    <location>
        <begin position="97"/>
        <end position="173"/>
    </location>
</feature>
<proteinExistence type="predicted"/>
<gene>
    <name evidence="2" type="ORF">AVDCRST_MAG73-4141</name>
</gene>
<accession>A0A6J4V0A6</accession>
<protein>
    <submittedName>
        <fullName evidence="2">Uncharacterized protein</fullName>
    </submittedName>
</protein>
<evidence type="ECO:0000313" key="2">
    <source>
        <dbReference type="EMBL" id="CAA9565761.1"/>
    </source>
</evidence>
<feature type="region of interest" description="Disordered" evidence="1">
    <location>
        <begin position="64"/>
        <end position="83"/>
    </location>
</feature>
<feature type="compositionally biased region" description="Polar residues" evidence="1">
    <location>
        <begin position="145"/>
        <end position="155"/>
    </location>
</feature>
<reference evidence="2" key="1">
    <citation type="submission" date="2020-02" db="EMBL/GenBank/DDBJ databases">
        <authorList>
            <person name="Meier V. D."/>
        </authorList>
    </citation>
    <scope>NUCLEOTIDE SEQUENCE</scope>
    <source>
        <strain evidence="2">AVDCRST_MAG73</strain>
    </source>
</reference>
<feature type="compositionally biased region" description="Basic residues" evidence="1">
    <location>
        <begin position="163"/>
        <end position="173"/>
    </location>
</feature>
<dbReference type="AlphaFoldDB" id="A0A6J4V0A6"/>
<sequence length="173" mass="18042">MATKQSGRTTSAGASANGKTPDAVAGPEIAPVAADPEKLLRRSGKAERRLLDRERRAELTVAEKRDRLSAAESKLAKAQARVMRRRVKLDEAVEILRQRQRSRAEGPSAETADEGASASPETVIGAADGTASGAVEPESDGLAMTTESRPATASASDGAKPPASRRKARTAVA</sequence>
<feature type="region of interest" description="Disordered" evidence="1">
    <location>
        <begin position="1"/>
        <end position="54"/>
    </location>
</feature>
<dbReference type="EMBL" id="CADCWE010000267">
    <property type="protein sequence ID" value="CAA9565761.1"/>
    <property type="molecule type" value="Genomic_DNA"/>
</dbReference>